<evidence type="ECO:0000259" key="5">
    <source>
        <dbReference type="PROSITE" id="PS50240"/>
    </source>
</evidence>
<dbReference type="SUPFAM" id="SSF50494">
    <property type="entry name" value="Trypsin-like serine proteases"/>
    <property type="match status" value="1"/>
</dbReference>
<dbReference type="Gene3D" id="2.40.128.340">
    <property type="match status" value="3"/>
</dbReference>
<dbReference type="InterPro" id="IPR001314">
    <property type="entry name" value="Peptidase_S1A"/>
</dbReference>
<sequence>MTRLRAGKAVSLLAFTAAAGLLTSVPAHAIAGGQGAADGAYAFSAKIEVGDSVRSCSGALVAPDWVLTAKSCFPENAQGGVPAVSTKVTVGRTALSGSAGKVVAAAGLVLREDRNLALVRLASPVTDIAPVALARTAPAAGDPLRVAGYGRTATEWVPDRLQTGTATVTAAAEGTLTVLGDGTVSVCRGDSGGPAFREVGGRAELVGVHAASWQGGCVGETQTRREVTEARVDNIGGWLEAQLLGLTAAPRNVHGINVSWLAFPGATGYKVYGARSQDVALTPANLLGTVTGLRFEHTALAPRTAWYYRVVPVTANGDASASLVATATTKLPLTSDFNGDGRDDVSALYDYWNYDTATFTFDGTEAGLAKPVQKWRTGANQWDINRGKYLNGDFNGDGYADLGLFYGYDDANTVLWVRYGSAEGLKDARKVWESGGGQWEQHRAQYVAGDFDGDGKTDIAGLYGYEGGRTSAFLFYGTADGVRGPAEKWNSGEGNWERTSSTFLAGDFNGDGRADLAGVYNYGGGSMANFIFYSSDSGLAGPKREWSATGWWAERVNWFAGDFDGDGRDDVTAIYGYDNSQIKQFLWKGGANGLQAGYVNHDSGVGQWTWTSSRWVVGDYNGDGRTDLIGFYNYGDATTTAWLYRSGVGGAPAQQKPIDAWSSGRGNWEWNQGRYVYLGQ</sequence>
<keyword evidence="3" id="KW-1015">Disulfide bond</keyword>
<dbReference type="Pfam" id="PF13517">
    <property type="entry name" value="FG-GAP_3"/>
    <property type="match status" value="1"/>
</dbReference>
<comment type="similarity">
    <text evidence="1">Belongs to the peptidase S1 family.</text>
</comment>
<dbReference type="PRINTS" id="PR00722">
    <property type="entry name" value="CHYMOTRYPSIN"/>
</dbReference>
<dbReference type="Pfam" id="PF00089">
    <property type="entry name" value="Trypsin"/>
    <property type="match status" value="1"/>
</dbReference>
<dbReference type="PANTHER" id="PTHR24276:SF98">
    <property type="entry name" value="FI18310P1-RELATED"/>
    <property type="match status" value="1"/>
</dbReference>
<dbReference type="Proteomes" id="UP001519363">
    <property type="component" value="Unassembled WGS sequence"/>
</dbReference>
<dbReference type="PROSITE" id="PS50240">
    <property type="entry name" value="TRYPSIN_DOM"/>
    <property type="match status" value="1"/>
</dbReference>
<evidence type="ECO:0000256" key="1">
    <source>
        <dbReference type="ARBA" id="ARBA00007664"/>
    </source>
</evidence>
<dbReference type="InterPro" id="IPR050430">
    <property type="entry name" value="Peptidase_S1"/>
</dbReference>
<dbReference type="Gene3D" id="2.40.10.10">
    <property type="entry name" value="Trypsin-like serine proteases"/>
    <property type="match status" value="1"/>
</dbReference>
<keyword evidence="2 4" id="KW-0732">Signal</keyword>
<dbReference type="InterPro" id="IPR013783">
    <property type="entry name" value="Ig-like_fold"/>
</dbReference>
<feature type="signal peptide" evidence="4">
    <location>
        <begin position="1"/>
        <end position="29"/>
    </location>
</feature>
<protein>
    <submittedName>
        <fullName evidence="6">V8-like Glu-specific endopeptidase</fullName>
    </submittedName>
</protein>
<dbReference type="InterPro" id="IPR001254">
    <property type="entry name" value="Trypsin_dom"/>
</dbReference>
<organism evidence="6 7">
    <name type="scientific">Crossiella equi</name>
    <dbReference type="NCBI Taxonomy" id="130796"/>
    <lineage>
        <taxon>Bacteria</taxon>
        <taxon>Bacillati</taxon>
        <taxon>Actinomycetota</taxon>
        <taxon>Actinomycetes</taxon>
        <taxon>Pseudonocardiales</taxon>
        <taxon>Pseudonocardiaceae</taxon>
        <taxon>Crossiella</taxon>
    </lineage>
</organism>
<dbReference type="InterPro" id="IPR028994">
    <property type="entry name" value="Integrin_alpha_N"/>
</dbReference>
<dbReference type="InterPro" id="IPR009003">
    <property type="entry name" value="Peptidase_S1_PA"/>
</dbReference>
<dbReference type="PANTHER" id="PTHR24276">
    <property type="entry name" value="POLYSERASE-RELATED"/>
    <property type="match status" value="1"/>
</dbReference>
<dbReference type="InterPro" id="IPR013517">
    <property type="entry name" value="FG-GAP"/>
</dbReference>
<dbReference type="SUPFAM" id="SSF69318">
    <property type="entry name" value="Integrin alpha N-terminal domain"/>
    <property type="match status" value="2"/>
</dbReference>
<dbReference type="Gene3D" id="2.60.40.10">
    <property type="entry name" value="Immunoglobulins"/>
    <property type="match status" value="1"/>
</dbReference>
<evidence type="ECO:0000313" key="6">
    <source>
        <dbReference type="EMBL" id="MBP2473342.1"/>
    </source>
</evidence>
<dbReference type="SMART" id="SM00020">
    <property type="entry name" value="Tryp_SPc"/>
    <property type="match status" value="1"/>
</dbReference>
<dbReference type="InterPro" id="IPR043504">
    <property type="entry name" value="Peptidase_S1_PA_chymotrypsin"/>
</dbReference>
<dbReference type="RefSeq" id="WP_158103555.1">
    <property type="nucleotide sequence ID" value="NZ_JAGIOO010000001.1"/>
</dbReference>
<reference evidence="6 7" key="1">
    <citation type="submission" date="2021-03" db="EMBL/GenBank/DDBJ databases">
        <title>Sequencing the genomes of 1000 actinobacteria strains.</title>
        <authorList>
            <person name="Klenk H.-P."/>
        </authorList>
    </citation>
    <scope>NUCLEOTIDE SEQUENCE [LARGE SCALE GENOMIC DNA]</scope>
    <source>
        <strain evidence="6 7">DSM 44580</strain>
    </source>
</reference>
<gene>
    <name evidence="6" type="ORF">JOF53_002214</name>
</gene>
<dbReference type="EMBL" id="JAGIOO010000001">
    <property type="protein sequence ID" value="MBP2473342.1"/>
    <property type="molecule type" value="Genomic_DNA"/>
</dbReference>
<dbReference type="SUPFAM" id="SSF49265">
    <property type="entry name" value="Fibronectin type III"/>
    <property type="match status" value="1"/>
</dbReference>
<evidence type="ECO:0000256" key="2">
    <source>
        <dbReference type="ARBA" id="ARBA00022729"/>
    </source>
</evidence>
<feature type="domain" description="Peptidase S1" evidence="5">
    <location>
        <begin position="30"/>
        <end position="244"/>
    </location>
</feature>
<feature type="chain" id="PRO_5047015783" evidence="4">
    <location>
        <begin position="30"/>
        <end position="680"/>
    </location>
</feature>
<accession>A0ABS5AAM5</accession>
<dbReference type="InterPro" id="IPR036116">
    <property type="entry name" value="FN3_sf"/>
</dbReference>
<proteinExistence type="inferred from homology"/>
<name>A0ABS5AAM5_9PSEU</name>
<evidence type="ECO:0000256" key="3">
    <source>
        <dbReference type="ARBA" id="ARBA00023157"/>
    </source>
</evidence>
<evidence type="ECO:0000313" key="7">
    <source>
        <dbReference type="Proteomes" id="UP001519363"/>
    </source>
</evidence>
<evidence type="ECO:0000256" key="4">
    <source>
        <dbReference type="SAM" id="SignalP"/>
    </source>
</evidence>
<keyword evidence="7" id="KW-1185">Reference proteome</keyword>
<comment type="caution">
    <text evidence="6">The sequence shown here is derived from an EMBL/GenBank/DDBJ whole genome shotgun (WGS) entry which is preliminary data.</text>
</comment>